<dbReference type="EMBL" id="JAFIRA010000056">
    <property type="protein sequence ID" value="MCJ2544310.1"/>
    <property type="molecule type" value="Genomic_DNA"/>
</dbReference>
<evidence type="ECO:0000259" key="8">
    <source>
        <dbReference type="Pfam" id="PF18578"/>
    </source>
</evidence>
<feature type="domain" description="Rubisco accumulation factor 1 helix turn helix" evidence="9">
    <location>
        <begin position="14"/>
        <end position="73"/>
    </location>
</feature>
<dbReference type="HAMAP" id="MF_00856">
    <property type="entry name" value="Raf1"/>
    <property type="match status" value="1"/>
</dbReference>
<dbReference type="Pfam" id="PF18087">
    <property type="entry name" value="RuBisCo_chap_C"/>
    <property type="match status" value="1"/>
</dbReference>
<evidence type="ECO:0000256" key="2">
    <source>
        <dbReference type="ARBA" id="ARBA00022531"/>
    </source>
</evidence>
<comment type="caution">
    <text evidence="6">Lacks conserved residue(s) required for the propagation of feature annotation.</text>
</comment>
<dbReference type="Pfam" id="PF18578">
    <property type="entry name" value="Raf1_N"/>
    <property type="match status" value="1"/>
</dbReference>
<comment type="subunit">
    <text evidence="6">Homodimer. Forms an RbcL(8)-Raf1(8) complex. Forms complexes of many stoichiometries with RbcL with and without RbcS. RbcX and Raf1 can bind simultaneously to RbcL.</text>
</comment>
<comment type="subcellular location">
    <subcellularLocation>
        <location evidence="6">Cytoplasm</location>
    </subcellularLocation>
</comment>
<dbReference type="InterPro" id="IPR040858">
    <property type="entry name" value="Raf1_C"/>
</dbReference>
<feature type="domain" description="Rubisco accumulation factor 1 C-terminal" evidence="7">
    <location>
        <begin position="206"/>
        <end position="347"/>
    </location>
</feature>
<dbReference type="InterPro" id="IPR037494">
    <property type="entry name" value="RAF1"/>
</dbReference>
<feature type="region of interest" description="N-terminal alpha-helix" evidence="6">
    <location>
        <begin position="12"/>
        <end position="193"/>
    </location>
</feature>
<keyword evidence="11" id="KW-1185">Reference proteome</keyword>
<keyword evidence="1 6" id="KW-0963">Cytoplasm</keyword>
<dbReference type="Proteomes" id="UP000830835">
    <property type="component" value="Unassembled WGS sequence"/>
</dbReference>
<dbReference type="InterPro" id="IPR041358">
    <property type="entry name" value="Raf1_N"/>
</dbReference>
<protein>
    <recommendedName>
        <fullName evidence="5 6">RuBisCO accumulation factor 1</fullName>
    </recommendedName>
</protein>
<dbReference type="InterPro" id="IPR040781">
    <property type="entry name" value="Raf1_HTH"/>
</dbReference>
<comment type="function">
    <text evidence="6">A major RuBisCO chaperone. Acts after GroEL-GroES chaperonin to fold and/or assemble the large subunit of RuBisCO (ccbL, rbcL). Cooperates with RbcX in RbcL folding, plays the major role in assembly of dimers into RbcL(8)-Raf1(8) intermediate complexes. RbcS replaces Raf1, leading to holoenzyme formation.</text>
</comment>
<dbReference type="RefSeq" id="WP_244352749.1">
    <property type="nucleotide sequence ID" value="NZ_JAFIRA010000056.1"/>
</dbReference>
<keyword evidence="2 6" id="KW-0602">Photosynthesis</keyword>
<evidence type="ECO:0000259" key="7">
    <source>
        <dbReference type="Pfam" id="PF18087"/>
    </source>
</evidence>
<evidence type="ECO:0000313" key="11">
    <source>
        <dbReference type="Proteomes" id="UP000830835"/>
    </source>
</evidence>
<evidence type="ECO:0000256" key="4">
    <source>
        <dbReference type="ARBA" id="ARBA00023300"/>
    </source>
</evidence>
<keyword evidence="4 6" id="KW-0120">Carbon dioxide fixation</keyword>
<evidence type="ECO:0000256" key="5">
    <source>
        <dbReference type="ARBA" id="ARBA00023859"/>
    </source>
</evidence>
<evidence type="ECO:0000256" key="1">
    <source>
        <dbReference type="ARBA" id="ARBA00022490"/>
    </source>
</evidence>
<evidence type="ECO:0000313" key="10">
    <source>
        <dbReference type="EMBL" id="MCJ2544310.1"/>
    </source>
</evidence>
<dbReference type="PANTHER" id="PTHR35299:SF6">
    <property type="entry name" value="RUBISCO ACCUMULATION FACTOR 1"/>
    <property type="match status" value="1"/>
</dbReference>
<dbReference type="PANTHER" id="PTHR35299">
    <property type="entry name" value="RUBISCO ACCUMULATION FACTOR 1"/>
    <property type="match status" value="1"/>
</dbReference>
<name>A0ABT0CEW6_THEVL</name>
<accession>A0ABT0CEW6</accession>
<organism evidence="10 11">
    <name type="scientific">Thermostichus vulcanus str. 'Rupite'</name>
    <dbReference type="NCBI Taxonomy" id="2813851"/>
    <lineage>
        <taxon>Bacteria</taxon>
        <taxon>Bacillati</taxon>
        <taxon>Cyanobacteriota</taxon>
        <taxon>Cyanophyceae</taxon>
        <taxon>Thermostichales</taxon>
        <taxon>Thermostichaceae</taxon>
        <taxon>Thermostichus</taxon>
    </lineage>
</organism>
<evidence type="ECO:0000256" key="6">
    <source>
        <dbReference type="HAMAP-Rule" id="MF_00856"/>
    </source>
</evidence>
<gene>
    <name evidence="6" type="primary">raf1</name>
    <name evidence="10" type="ORF">JX360_15585</name>
</gene>
<feature type="domain" description="Rubisco accumulation factor 1 alpha-helical" evidence="8">
    <location>
        <begin position="86"/>
        <end position="191"/>
    </location>
</feature>
<comment type="domain">
    <text evidence="6">Has 3 domains, the N-terminal alpha-helical domain, an extended flexible linker and the C-terminal beta-sheet domain. The 2 C-terminal beta-sheet domains are swapped and pack against each other to form the dimer interface.</text>
</comment>
<dbReference type="Pfam" id="PF18579">
    <property type="entry name" value="Raf1_HTH"/>
    <property type="match status" value="1"/>
</dbReference>
<sequence>MSQYEPENPAIEADPNALLTRLRRKEGSWLDWAQACQTLQRQKMTPQAIFEATGFEPIHQNQIVVAAQVYEGMAKAGASQAILEYFGRKGSDILYELRMLSPKDRVQVAELILSRNLNADDAHEIARAVKNYAQLQKPPEGFGDHPGDAVAYQAWKTARQTSDWQERTRAIARAFQYVHSDGARQQIEQLLSTGATSPPRKPLPKLSVFRLEEDLPRLLPVVASFPIPTAEWEQLATFEPEGPYRWVHSQGQQTWVALPAWSVLQSAGDPVAIQIENQLLGKLLNQEIPAEEAQDPVLLVVDRAERQGQSEGFFLVDQAGSLGVEWQEGGSSVPLLGRVLMAVRPPRIFDEVVAQDPWQLDE</sequence>
<dbReference type="InterPro" id="IPR046382">
    <property type="entry name" value="Raf1_cyn"/>
</dbReference>
<proteinExistence type="inferred from homology"/>
<comment type="similarity">
    <text evidence="6">Belongs to the RAF family.</text>
</comment>
<keyword evidence="3 6" id="KW-0143">Chaperone</keyword>
<evidence type="ECO:0000256" key="3">
    <source>
        <dbReference type="ARBA" id="ARBA00023186"/>
    </source>
</evidence>
<comment type="caution">
    <text evidence="10">The sequence shown here is derived from an EMBL/GenBank/DDBJ whole genome shotgun (WGS) entry which is preliminary data.</text>
</comment>
<evidence type="ECO:0000259" key="9">
    <source>
        <dbReference type="Pfam" id="PF18579"/>
    </source>
</evidence>
<reference evidence="10" key="1">
    <citation type="submission" date="2021-02" db="EMBL/GenBank/DDBJ databases">
        <title>The CRISPR/cas machinery reduction and long-range gene transfer in the hot spring cyanobacterium Synechococcus.</title>
        <authorList>
            <person name="Dvorak P."/>
            <person name="Jahodarova E."/>
            <person name="Hasler P."/>
            <person name="Poulickova A."/>
        </authorList>
    </citation>
    <scope>NUCLEOTIDE SEQUENCE</scope>
    <source>
        <strain evidence="10">Rupite</strain>
    </source>
</reference>